<evidence type="ECO:0000313" key="9">
    <source>
        <dbReference type="Proteomes" id="UP000526501"/>
    </source>
</evidence>
<keyword evidence="9" id="KW-1185">Reference proteome</keyword>
<dbReference type="SUPFAM" id="SSF56935">
    <property type="entry name" value="Porins"/>
    <property type="match status" value="1"/>
</dbReference>
<dbReference type="RefSeq" id="WP_185658990.1">
    <property type="nucleotide sequence ID" value="NZ_CAWPOO010000006.1"/>
</dbReference>
<dbReference type="InterPro" id="IPR010104">
    <property type="entry name" value="TonB_rcpt_bac"/>
</dbReference>
<dbReference type="Proteomes" id="UP000526501">
    <property type="component" value="Unassembled WGS sequence"/>
</dbReference>
<evidence type="ECO:0000256" key="1">
    <source>
        <dbReference type="ARBA" id="ARBA00004442"/>
    </source>
</evidence>
<feature type="domain" description="TonB-dependent receptor plug" evidence="7">
    <location>
        <begin position="63"/>
        <end position="164"/>
    </location>
</feature>
<comment type="caution">
    <text evidence="8">The sequence shown here is derived from an EMBL/GenBank/DDBJ whole genome shotgun (WGS) entry which is preliminary data.</text>
</comment>
<gene>
    <name evidence="8" type="ORF">H5P27_03475</name>
</gene>
<organism evidence="8 9">
    <name type="scientific">Pelagicoccus albus</name>
    <dbReference type="NCBI Taxonomy" id="415222"/>
    <lineage>
        <taxon>Bacteria</taxon>
        <taxon>Pseudomonadati</taxon>
        <taxon>Verrucomicrobiota</taxon>
        <taxon>Opitutia</taxon>
        <taxon>Puniceicoccales</taxon>
        <taxon>Pelagicoccaceae</taxon>
        <taxon>Pelagicoccus</taxon>
    </lineage>
</organism>
<dbReference type="Gene3D" id="2.170.130.10">
    <property type="entry name" value="TonB-dependent receptor, plug domain"/>
    <property type="match status" value="1"/>
</dbReference>
<evidence type="ECO:0000256" key="5">
    <source>
        <dbReference type="SAM" id="SignalP"/>
    </source>
</evidence>
<name>A0A7X1B3R1_9BACT</name>
<dbReference type="PANTHER" id="PTHR40980">
    <property type="entry name" value="PLUG DOMAIN-CONTAINING PROTEIN"/>
    <property type="match status" value="1"/>
</dbReference>
<keyword evidence="3" id="KW-0998">Cell outer membrane</keyword>
<evidence type="ECO:0000256" key="3">
    <source>
        <dbReference type="ARBA" id="ARBA00023237"/>
    </source>
</evidence>
<evidence type="ECO:0000256" key="2">
    <source>
        <dbReference type="ARBA" id="ARBA00023136"/>
    </source>
</evidence>
<comment type="subcellular location">
    <subcellularLocation>
        <location evidence="1 4">Cell outer membrane</location>
    </subcellularLocation>
</comment>
<dbReference type="Pfam" id="PF07715">
    <property type="entry name" value="Plug"/>
    <property type="match status" value="1"/>
</dbReference>
<dbReference type="InterPro" id="IPR037066">
    <property type="entry name" value="Plug_dom_sf"/>
</dbReference>
<keyword evidence="8" id="KW-0675">Receptor</keyword>
<dbReference type="PANTHER" id="PTHR40980:SF3">
    <property type="entry name" value="TONB-DEPENDENT RECEPTOR-LIKE BETA-BARREL DOMAIN-CONTAINING PROTEIN"/>
    <property type="match status" value="1"/>
</dbReference>
<evidence type="ECO:0000256" key="4">
    <source>
        <dbReference type="RuleBase" id="RU003357"/>
    </source>
</evidence>
<evidence type="ECO:0000313" key="8">
    <source>
        <dbReference type="EMBL" id="MBC2605095.1"/>
    </source>
</evidence>
<keyword evidence="5" id="KW-0732">Signal</keyword>
<dbReference type="Pfam" id="PF00593">
    <property type="entry name" value="TonB_dep_Rec_b-barrel"/>
    <property type="match status" value="1"/>
</dbReference>
<dbReference type="InterPro" id="IPR000531">
    <property type="entry name" value="Beta-barrel_TonB"/>
</dbReference>
<dbReference type="NCBIfam" id="TIGR01782">
    <property type="entry name" value="TonB-Xanth-Caul"/>
    <property type="match status" value="1"/>
</dbReference>
<dbReference type="AlphaFoldDB" id="A0A7X1B3R1"/>
<feature type="signal peptide" evidence="5">
    <location>
        <begin position="1"/>
        <end position="25"/>
    </location>
</feature>
<dbReference type="EMBL" id="JACHVC010000006">
    <property type="protein sequence ID" value="MBC2605095.1"/>
    <property type="molecule type" value="Genomic_DNA"/>
</dbReference>
<keyword evidence="4" id="KW-0798">TonB box</keyword>
<evidence type="ECO:0000259" key="7">
    <source>
        <dbReference type="Pfam" id="PF07715"/>
    </source>
</evidence>
<feature type="domain" description="TonB-dependent receptor-like beta-barrel" evidence="6">
    <location>
        <begin position="429"/>
        <end position="835"/>
    </location>
</feature>
<dbReference type="Gene3D" id="2.40.170.20">
    <property type="entry name" value="TonB-dependent receptor, beta-barrel domain"/>
    <property type="match status" value="1"/>
</dbReference>
<reference evidence="8 9" key="1">
    <citation type="submission" date="2020-07" db="EMBL/GenBank/DDBJ databases">
        <authorList>
            <person name="Feng X."/>
        </authorList>
    </citation>
    <scope>NUCLEOTIDE SEQUENCE [LARGE SCALE GENOMIC DNA]</scope>
    <source>
        <strain evidence="8 9">JCM23202</strain>
    </source>
</reference>
<keyword evidence="2 4" id="KW-0472">Membrane</keyword>
<protein>
    <submittedName>
        <fullName evidence="8">TonB-dependent receptor</fullName>
    </submittedName>
</protein>
<proteinExistence type="inferred from homology"/>
<sequence>MKQQAKLAKTGAVLFLSALSGVLYAAEIADTQFSDTNVTELDEIFVKSAPIYHSQQESISLQRRSDTVVNVVASDAIGNFPDQNAAAALARLPAVAVQRDQGQERFIQVRGAPARWTTVAFDGVNVIGAEERVFRFDSVPSSIIDTLEVHKTMTPDMPAESIAGRVNIKTSSGLGLISPKASAEFGYGTLELGDGMQRRASVKYLAGGSNWGIAASASHFRMDQTTDNREFGWSDGVPEDIDFRSYKLSRQNNAGSLKFDFTPTEDSKITISTVYSEFNDDEQRNQYIFLLDDAISGTALADSCDLVGVPVRGMLEYGNYKNSTWTNNLGYEHKLGEWNLNWKLNYTETDFSTDLPILMQLQTDPSLFYSLSYSGLTSGTPIIDLYSTDYRPEEGVIARGDSLASLDQTAFGMDLLLPIESSTVSDSNTFGVDAQREFVHGEHDLIAKFGLQYDDRSADGNTLTSYNTVYLSPYLAAIGADWDTSPYITSQNWDSDFPLGFQVDYVDNIGLRESLDGALATLQAAGLYDPTANIAADGIFEIEENILSAYGMLTWKHQDSELIAGFRIESVDINSGGYLIVDETPIHQEISNDYSDIFPSVHYNLDLNDNTKLRLAAVTGIGRPDFGELRYSASISDTDESVSGGNPYLDPEQTYGLDASVEWYFSTSSLLSAGVFHREVEDVIFDFTTTVGDDRYNSDDIDRSGYEYTTTLNGGSGSLSGLEFNLLHRPDNMPAALDGLGVQFNLSFLDGSFDTPDGRTANFPGTSDTIVNSSLFYEKHGLSLRLSYQWRDDWLDDVGFEDSGDIYWAATERVDFSGRYQLTENLSLFLDANNLTDERGVRYQATSDQPIEVEGFGRRYLLGLRTQF</sequence>
<dbReference type="InterPro" id="IPR012910">
    <property type="entry name" value="Plug_dom"/>
</dbReference>
<feature type="chain" id="PRO_5031462743" evidence="5">
    <location>
        <begin position="26"/>
        <end position="868"/>
    </location>
</feature>
<accession>A0A7X1B3R1</accession>
<evidence type="ECO:0000259" key="6">
    <source>
        <dbReference type="Pfam" id="PF00593"/>
    </source>
</evidence>
<comment type="similarity">
    <text evidence="4">Belongs to the TonB-dependent receptor family.</text>
</comment>
<dbReference type="GO" id="GO:0009279">
    <property type="term" value="C:cell outer membrane"/>
    <property type="evidence" value="ECO:0007669"/>
    <property type="project" value="UniProtKB-SubCell"/>
</dbReference>
<dbReference type="InterPro" id="IPR036942">
    <property type="entry name" value="Beta-barrel_TonB_sf"/>
</dbReference>